<keyword evidence="2" id="KW-1185">Reference proteome</keyword>
<protein>
    <submittedName>
        <fullName evidence="1">Uncharacterized protein</fullName>
    </submittedName>
</protein>
<dbReference type="RefSeq" id="WP_273878231.1">
    <property type="nucleotide sequence ID" value="NZ_JAMDHA010000037.1"/>
</dbReference>
<dbReference type="AlphaFoldDB" id="A0A9X4HFC7"/>
<evidence type="ECO:0000313" key="2">
    <source>
        <dbReference type="Proteomes" id="UP001148185"/>
    </source>
</evidence>
<organism evidence="1 2">
    <name type="scientific">Pseudomonas shahriarae</name>
    <dbReference type="NCBI Taxonomy" id="2745512"/>
    <lineage>
        <taxon>Bacteria</taxon>
        <taxon>Pseudomonadati</taxon>
        <taxon>Pseudomonadota</taxon>
        <taxon>Gammaproteobacteria</taxon>
        <taxon>Pseudomonadales</taxon>
        <taxon>Pseudomonadaceae</taxon>
        <taxon>Pseudomonas</taxon>
    </lineage>
</organism>
<name>A0A9X4HFC7_9PSED</name>
<sequence>MTNKSKLLVNLDCMFIGSHSEVVLVPADLTPTDLRDIETLRFGTVNVGDYVIDTQNGSQYNSHTEWVGDDEKHTLEIVRDTNGRLKILKQETVVSEPAMAPSASDGLLFIQQDEDLHTIIAALRYWQQMGMCDPFKRSDEMHSLCTNNDELESYCDDDVDDLVMRLNVEMNPKDFLEDIKAIV</sequence>
<accession>A0A9X4HFC7</accession>
<reference evidence="1 2" key="1">
    <citation type="submission" date="2022-05" db="EMBL/GenBank/DDBJ databases">
        <title>Novel Pseudomonas spp. Isolated from a Rainbow Trout Aquaculture Facility.</title>
        <authorList>
            <person name="Testerman T."/>
            <person name="Graf J."/>
        </authorList>
    </citation>
    <scope>NUCLEOTIDE SEQUENCE [LARGE SCALE GENOMIC DNA]</scope>
    <source>
        <strain evidence="1 2">ID1042</strain>
    </source>
</reference>
<proteinExistence type="predicted"/>
<dbReference type="EMBL" id="JAMDHA010000037">
    <property type="protein sequence ID" value="MDD1011133.1"/>
    <property type="molecule type" value="Genomic_DNA"/>
</dbReference>
<dbReference type="Proteomes" id="UP001148185">
    <property type="component" value="Unassembled WGS sequence"/>
</dbReference>
<gene>
    <name evidence="1" type="ORF">M5G27_27045</name>
</gene>
<comment type="caution">
    <text evidence="1">The sequence shown here is derived from an EMBL/GenBank/DDBJ whole genome shotgun (WGS) entry which is preliminary data.</text>
</comment>
<evidence type="ECO:0000313" key="1">
    <source>
        <dbReference type="EMBL" id="MDD1011133.1"/>
    </source>
</evidence>